<keyword evidence="3 8" id="KW-0328">Glycosyltransferase</keyword>
<evidence type="ECO:0000259" key="7">
    <source>
        <dbReference type="Pfam" id="PF00535"/>
    </source>
</evidence>
<dbReference type="Gene3D" id="3.90.550.10">
    <property type="entry name" value="Spore Coat Polysaccharide Biosynthesis Protein SpsA, Chain A"/>
    <property type="match status" value="1"/>
</dbReference>
<dbReference type="InterPro" id="IPR001173">
    <property type="entry name" value="Glyco_trans_2-like"/>
</dbReference>
<evidence type="ECO:0000256" key="5">
    <source>
        <dbReference type="ARBA" id="ARBA00023136"/>
    </source>
</evidence>
<evidence type="ECO:0000313" key="9">
    <source>
        <dbReference type="Proteomes" id="UP001168528"/>
    </source>
</evidence>
<gene>
    <name evidence="8" type="ORF">Q0590_06710</name>
</gene>
<comment type="caution">
    <text evidence="8">The sequence shown here is derived from an EMBL/GenBank/DDBJ whole genome shotgun (WGS) entry which is preliminary data.</text>
</comment>
<keyword evidence="4 8" id="KW-0808">Transferase</keyword>
<keyword evidence="2" id="KW-1003">Cell membrane</keyword>
<accession>A0ABT8R1H1</accession>
<dbReference type="EMBL" id="JAUKPO010000002">
    <property type="protein sequence ID" value="MDO1445935.1"/>
    <property type="molecule type" value="Genomic_DNA"/>
</dbReference>
<keyword evidence="6" id="KW-1133">Transmembrane helix</keyword>
<dbReference type="Pfam" id="PF00535">
    <property type="entry name" value="Glycos_transf_2"/>
    <property type="match status" value="1"/>
</dbReference>
<evidence type="ECO:0000256" key="6">
    <source>
        <dbReference type="SAM" id="Phobius"/>
    </source>
</evidence>
<dbReference type="RefSeq" id="WP_302036732.1">
    <property type="nucleotide sequence ID" value="NZ_JAUKPO010000002.1"/>
</dbReference>
<evidence type="ECO:0000256" key="1">
    <source>
        <dbReference type="ARBA" id="ARBA00004236"/>
    </source>
</evidence>
<dbReference type="InterPro" id="IPR029044">
    <property type="entry name" value="Nucleotide-diphossugar_trans"/>
</dbReference>
<dbReference type="PANTHER" id="PTHR43646">
    <property type="entry name" value="GLYCOSYLTRANSFERASE"/>
    <property type="match status" value="1"/>
</dbReference>
<keyword evidence="6" id="KW-0812">Transmembrane</keyword>
<dbReference type="SUPFAM" id="SSF53448">
    <property type="entry name" value="Nucleotide-diphospho-sugar transferases"/>
    <property type="match status" value="1"/>
</dbReference>
<evidence type="ECO:0000256" key="3">
    <source>
        <dbReference type="ARBA" id="ARBA00022676"/>
    </source>
</evidence>
<sequence length="362" mass="40638">MEVFFTVLVYTGLLVVVTQSWPYFSPKPPASNIFPLSEPPLVSIIIPARNEARALPKLLESLLNSAYTSYEILVIDDHSEDQTYEVANRYPVTVIKAPPKPIGWIGKSWACYIGSCFAKGDLFLFTDADTIHTTNGLQDAVTALKNTHAVLLSAPSFHQNKFWWEKLLGPFHFLITVAATPFNKPNLKNPYAIGQYLLFEKEFYLSIGGHTAICSSLAEDADLARMTLANGGQYQLYTDTKLYEVQMYNSFAEFISGWSRILRVGMQHMEISSMIISMLAVFALLSIFHESGSIIYWVPTLLTLICIGQVQQTTGNYSLWGIVFFPVGLGLFILLGVWATISQLLRLPLQWRGRMYPQPSNI</sequence>
<reference evidence="8" key="1">
    <citation type="submission" date="2023-07" db="EMBL/GenBank/DDBJ databases">
        <title>The genome sequence of Rhodocytophaga aerolata KACC 12507.</title>
        <authorList>
            <person name="Zhang X."/>
        </authorList>
    </citation>
    <scope>NUCLEOTIDE SEQUENCE</scope>
    <source>
        <strain evidence="8">KACC 12507</strain>
    </source>
</reference>
<evidence type="ECO:0000313" key="8">
    <source>
        <dbReference type="EMBL" id="MDO1445935.1"/>
    </source>
</evidence>
<keyword evidence="5 6" id="KW-0472">Membrane</keyword>
<dbReference type="EC" id="2.4.-.-" evidence="8"/>
<comment type="subcellular location">
    <subcellularLocation>
        <location evidence="1">Cell membrane</location>
    </subcellularLocation>
</comment>
<evidence type="ECO:0000256" key="4">
    <source>
        <dbReference type="ARBA" id="ARBA00022679"/>
    </source>
</evidence>
<evidence type="ECO:0000256" key="2">
    <source>
        <dbReference type="ARBA" id="ARBA00022475"/>
    </source>
</evidence>
<keyword evidence="9" id="KW-1185">Reference proteome</keyword>
<dbReference type="Proteomes" id="UP001168528">
    <property type="component" value="Unassembled WGS sequence"/>
</dbReference>
<feature type="domain" description="Glycosyltransferase 2-like" evidence="7">
    <location>
        <begin position="43"/>
        <end position="203"/>
    </location>
</feature>
<name>A0ABT8R1H1_9BACT</name>
<proteinExistence type="predicted"/>
<dbReference type="PANTHER" id="PTHR43646:SF2">
    <property type="entry name" value="GLYCOSYLTRANSFERASE 2-LIKE DOMAIN-CONTAINING PROTEIN"/>
    <property type="match status" value="1"/>
</dbReference>
<organism evidence="8 9">
    <name type="scientific">Rhodocytophaga aerolata</name>
    <dbReference type="NCBI Taxonomy" id="455078"/>
    <lineage>
        <taxon>Bacteria</taxon>
        <taxon>Pseudomonadati</taxon>
        <taxon>Bacteroidota</taxon>
        <taxon>Cytophagia</taxon>
        <taxon>Cytophagales</taxon>
        <taxon>Rhodocytophagaceae</taxon>
        <taxon>Rhodocytophaga</taxon>
    </lineage>
</organism>
<feature type="transmembrane region" description="Helical" evidence="6">
    <location>
        <begin position="269"/>
        <end position="287"/>
    </location>
</feature>
<feature type="transmembrane region" description="Helical" evidence="6">
    <location>
        <begin position="317"/>
        <end position="345"/>
    </location>
</feature>
<protein>
    <submittedName>
        <fullName evidence="8">Glycosyltransferase</fullName>
        <ecNumber evidence="8">2.4.-.-</ecNumber>
    </submittedName>
</protein>
<dbReference type="GO" id="GO:0016757">
    <property type="term" value="F:glycosyltransferase activity"/>
    <property type="evidence" value="ECO:0007669"/>
    <property type="project" value="UniProtKB-KW"/>
</dbReference>